<reference evidence="1" key="1">
    <citation type="journal article" date="2014" name="Int. J. Syst. Evol. Microbiol.">
        <title>Complete genome sequence of Corynebacterium casei LMG S-19264T (=DSM 44701T), isolated from a smear-ripened cheese.</title>
        <authorList>
            <consortium name="US DOE Joint Genome Institute (JGI-PGF)"/>
            <person name="Walter F."/>
            <person name="Albersmeier A."/>
            <person name="Kalinowski J."/>
            <person name="Ruckert C."/>
        </authorList>
    </citation>
    <scope>NUCLEOTIDE SEQUENCE</scope>
    <source>
        <strain evidence="1">VKM Ac-2007</strain>
    </source>
</reference>
<gene>
    <name evidence="1" type="ORF">GCM10017600_31870</name>
</gene>
<evidence type="ECO:0000313" key="1">
    <source>
        <dbReference type="EMBL" id="GLK09781.1"/>
    </source>
</evidence>
<proteinExistence type="predicted"/>
<accession>A0A9W6I0M1</accession>
<dbReference type="Proteomes" id="UP001143474">
    <property type="component" value="Unassembled WGS sequence"/>
</dbReference>
<reference evidence="1" key="2">
    <citation type="submission" date="2023-01" db="EMBL/GenBank/DDBJ databases">
        <authorList>
            <person name="Sun Q."/>
            <person name="Evtushenko L."/>
        </authorList>
    </citation>
    <scope>NUCLEOTIDE SEQUENCE</scope>
    <source>
        <strain evidence="1">VKM Ac-2007</strain>
    </source>
</reference>
<organism evidence="1 2">
    <name type="scientific">Streptosporangium carneum</name>
    <dbReference type="NCBI Taxonomy" id="47481"/>
    <lineage>
        <taxon>Bacteria</taxon>
        <taxon>Bacillati</taxon>
        <taxon>Actinomycetota</taxon>
        <taxon>Actinomycetes</taxon>
        <taxon>Streptosporangiales</taxon>
        <taxon>Streptosporangiaceae</taxon>
        <taxon>Streptosporangium</taxon>
    </lineage>
</organism>
<name>A0A9W6I0M1_9ACTN</name>
<comment type="caution">
    <text evidence="1">The sequence shown here is derived from an EMBL/GenBank/DDBJ whole genome shotgun (WGS) entry which is preliminary data.</text>
</comment>
<evidence type="ECO:0000313" key="2">
    <source>
        <dbReference type="Proteomes" id="UP001143474"/>
    </source>
</evidence>
<sequence length="39" mass="4537">MREMSFDVQDLQDLQEREPVAAEAARLSNCRIHPFCTDN</sequence>
<dbReference type="EMBL" id="BSEV01000006">
    <property type="protein sequence ID" value="GLK09781.1"/>
    <property type="molecule type" value="Genomic_DNA"/>
</dbReference>
<protein>
    <submittedName>
        <fullName evidence="1">Uncharacterized protein</fullName>
    </submittedName>
</protein>
<dbReference type="AlphaFoldDB" id="A0A9W6I0M1"/>
<keyword evidence="2" id="KW-1185">Reference proteome</keyword>